<feature type="region of interest" description="Disordered" evidence="1">
    <location>
        <begin position="33"/>
        <end position="58"/>
    </location>
</feature>
<evidence type="ECO:0000256" key="2">
    <source>
        <dbReference type="SAM" id="SignalP"/>
    </source>
</evidence>
<feature type="chain" id="PRO_5046375785" evidence="2">
    <location>
        <begin position="25"/>
        <end position="348"/>
    </location>
</feature>
<evidence type="ECO:0000256" key="1">
    <source>
        <dbReference type="SAM" id="MobiDB-lite"/>
    </source>
</evidence>
<evidence type="ECO:0000313" key="3">
    <source>
        <dbReference type="EMBL" id="GAA3967067.1"/>
    </source>
</evidence>
<keyword evidence="2" id="KW-0732">Signal</keyword>
<reference evidence="4" key="1">
    <citation type="journal article" date="2019" name="Int. J. Syst. Evol. Microbiol.">
        <title>The Global Catalogue of Microorganisms (GCM) 10K type strain sequencing project: providing services to taxonomists for standard genome sequencing and annotation.</title>
        <authorList>
            <consortium name="The Broad Institute Genomics Platform"/>
            <consortium name="The Broad Institute Genome Sequencing Center for Infectious Disease"/>
            <person name="Wu L."/>
            <person name="Ma J."/>
        </authorList>
    </citation>
    <scope>NUCLEOTIDE SEQUENCE [LARGE SCALE GENOMIC DNA]</scope>
    <source>
        <strain evidence="4">JCM 16923</strain>
    </source>
</reference>
<comment type="caution">
    <text evidence="3">The sequence shown here is derived from an EMBL/GenBank/DDBJ whole genome shotgun (WGS) entry which is preliminary data.</text>
</comment>
<dbReference type="Proteomes" id="UP001418444">
    <property type="component" value="Unassembled WGS sequence"/>
</dbReference>
<proteinExistence type="predicted"/>
<dbReference type="EMBL" id="BAAAZW010000009">
    <property type="protein sequence ID" value="GAA3967067.1"/>
    <property type="molecule type" value="Genomic_DNA"/>
</dbReference>
<protein>
    <submittedName>
        <fullName evidence="3">Uncharacterized protein</fullName>
    </submittedName>
</protein>
<dbReference type="InterPro" id="IPR015943">
    <property type="entry name" value="WD40/YVTN_repeat-like_dom_sf"/>
</dbReference>
<accession>A0ABP7PLW1</accession>
<feature type="signal peptide" evidence="2">
    <location>
        <begin position="1"/>
        <end position="24"/>
    </location>
</feature>
<organism evidence="3 4">
    <name type="scientific">Gordonia caeni</name>
    <dbReference type="NCBI Taxonomy" id="1007097"/>
    <lineage>
        <taxon>Bacteria</taxon>
        <taxon>Bacillati</taxon>
        <taxon>Actinomycetota</taxon>
        <taxon>Actinomycetes</taxon>
        <taxon>Mycobacteriales</taxon>
        <taxon>Gordoniaceae</taxon>
        <taxon>Gordonia</taxon>
    </lineage>
</organism>
<dbReference type="PROSITE" id="PS51257">
    <property type="entry name" value="PROKAR_LIPOPROTEIN"/>
    <property type="match status" value="1"/>
</dbReference>
<dbReference type="RefSeq" id="WP_344785238.1">
    <property type="nucleotide sequence ID" value="NZ_BAAAZW010000009.1"/>
</dbReference>
<evidence type="ECO:0000313" key="4">
    <source>
        <dbReference type="Proteomes" id="UP001418444"/>
    </source>
</evidence>
<sequence length="348" mass="35465">MRVPTRITAAAAVLALAATLAACGADDEVTTGDGAGDVATVEPATPSASPPLDGEPAGTVIPGVAGTALAQAGSTVAVLGTDGTVRLHTAPGAADTPPPRATDVTDVAALTADGDGFLAASPARLSRIGADGAVTQIAGEQGPVLSVAVTDDDRILVGTDDGHLRVLGRDGELQRDIHDFVRVDEILVAPASSEVAGQVVVVDRAQSMVAPIDIDTGERKASLRAGNGIAEATVDSYGRILATGTADNELLGFYGQPIVMRFRFPVSPGPYALTWDDTQQLLWVSTTGDNQAIAYDLSTGEPRERGRIATVGQVSAMTADPDTGILYVLSERGDGLQAVPRNTPDGAR</sequence>
<keyword evidence="4" id="KW-1185">Reference proteome</keyword>
<name>A0ABP7PLW1_9ACTN</name>
<dbReference type="Gene3D" id="2.130.10.10">
    <property type="entry name" value="YVTN repeat-like/Quinoprotein amine dehydrogenase"/>
    <property type="match status" value="1"/>
</dbReference>
<dbReference type="SUPFAM" id="SSF63829">
    <property type="entry name" value="Calcium-dependent phosphotriesterase"/>
    <property type="match status" value="1"/>
</dbReference>
<gene>
    <name evidence="3" type="ORF">GCM10022231_30180</name>
</gene>